<evidence type="ECO:0000313" key="3">
    <source>
        <dbReference type="Proteomes" id="UP000077623"/>
    </source>
</evidence>
<comment type="caution">
    <text evidence="2">The sequence shown here is derived from an EMBL/GenBank/DDBJ whole genome shotgun (WGS) entry which is preliminary data.</text>
</comment>
<reference evidence="3" key="1">
    <citation type="submission" date="2016-04" db="EMBL/GenBank/DDBJ databases">
        <authorList>
            <person name="Quiroz-Castaneda R.E."/>
            <person name="Martinez-Ocampo F."/>
        </authorList>
    </citation>
    <scope>NUCLEOTIDE SEQUENCE [LARGE SCALE GENOMIC DNA]</scope>
    <source>
        <strain evidence="3">INIFAP01</strain>
    </source>
</reference>
<dbReference type="EMBL" id="LWUJ01000012">
    <property type="protein sequence ID" value="OAL09902.1"/>
    <property type="molecule type" value="Genomic_DNA"/>
</dbReference>
<dbReference type="Proteomes" id="UP000077623">
    <property type="component" value="Unassembled WGS sequence"/>
</dbReference>
<dbReference type="STRING" id="432608.A6V39_03255"/>
<name>A0A1A9QBD9_9MOLU</name>
<evidence type="ECO:0000313" key="2">
    <source>
        <dbReference type="EMBL" id="OAL09902.1"/>
    </source>
</evidence>
<sequence length="199" mass="22050">MSKLVPVIAGITGTTIIGTGGTYLLLTQNTTTIKGKFEKALIDFTKDTTLITAKLNKLKDGTVNSDIQKLKNAQTKAKTDVNSAKEDFQKACEEIYKSTFDKKESPLFKDFKEYCSWNVKDKVGDTSWADGSATWNTRFNKLNQNGTKPLSSSLKKVAKGSNTNGTELQKWCNDIAVEVFGGDDDLEFKDAKEHCKRTN</sequence>
<keyword evidence="1" id="KW-0472">Membrane</keyword>
<proteinExistence type="predicted"/>
<dbReference type="RefSeq" id="WP_187150289.1">
    <property type="nucleotide sequence ID" value="NZ_LWUJ01000012.1"/>
</dbReference>
<keyword evidence="1" id="KW-1133">Transmembrane helix</keyword>
<gene>
    <name evidence="2" type="ORF">A6V39_03255</name>
</gene>
<keyword evidence="1" id="KW-0812">Transmembrane</keyword>
<evidence type="ECO:0000256" key="1">
    <source>
        <dbReference type="SAM" id="Phobius"/>
    </source>
</evidence>
<keyword evidence="3" id="KW-1185">Reference proteome</keyword>
<accession>A0A1A9QBD9</accession>
<protein>
    <submittedName>
        <fullName evidence="2">Uncharacterized protein</fullName>
    </submittedName>
</protein>
<feature type="transmembrane region" description="Helical" evidence="1">
    <location>
        <begin position="6"/>
        <end position="26"/>
    </location>
</feature>
<dbReference type="AlphaFoldDB" id="A0A1A9QBD9"/>
<organism evidence="2 3">
    <name type="scientific">Candidatus Mycoplasma haematobovis</name>
    <dbReference type="NCBI Taxonomy" id="432608"/>
    <lineage>
        <taxon>Bacteria</taxon>
        <taxon>Bacillati</taxon>
        <taxon>Mycoplasmatota</taxon>
        <taxon>Mollicutes</taxon>
        <taxon>Mycoplasmataceae</taxon>
        <taxon>Mycoplasma</taxon>
    </lineage>
</organism>